<name>A0A081RR84_PHOTE</name>
<dbReference type="InterPro" id="IPR053861">
    <property type="entry name" value="Phage_Mu_Gp45_N"/>
</dbReference>
<dbReference type="InterPro" id="IPR013046">
    <property type="entry name" value="GpV/Gp45"/>
</dbReference>
<dbReference type="Pfam" id="PF06890">
    <property type="entry name" value="Phage_Mu_Gp45"/>
    <property type="match status" value="1"/>
</dbReference>
<dbReference type="EMBL" id="JGVH01000100">
    <property type="protein sequence ID" value="KER01187.1"/>
    <property type="molecule type" value="Genomic_DNA"/>
</dbReference>
<evidence type="ECO:0000256" key="1">
    <source>
        <dbReference type="SAM" id="MobiDB-lite"/>
    </source>
</evidence>
<gene>
    <name evidence="3" type="ORF">MEG1DRAFT_04219</name>
</gene>
<evidence type="ECO:0000259" key="2">
    <source>
        <dbReference type="Pfam" id="PF06890"/>
    </source>
</evidence>
<feature type="region of interest" description="Disordered" evidence="1">
    <location>
        <begin position="156"/>
        <end position="181"/>
    </location>
</feature>
<dbReference type="InterPro" id="IPR014462">
    <property type="entry name" value="Phage_Mu_Gp45"/>
</dbReference>
<evidence type="ECO:0000313" key="4">
    <source>
        <dbReference type="Proteomes" id="UP000028002"/>
    </source>
</evidence>
<proteinExistence type="predicted"/>
<accession>A0A081RR84</accession>
<evidence type="ECO:0000313" key="3">
    <source>
        <dbReference type="EMBL" id="KER01187.1"/>
    </source>
</evidence>
<protein>
    <submittedName>
        <fullName evidence="3">Phage baseplate assembly protein V</fullName>
    </submittedName>
</protein>
<dbReference type="PATRIC" id="fig|1393735.3.peg.4324"/>
<comment type="caution">
    <text evidence="3">The sequence shown here is derived from an EMBL/GenBank/DDBJ whole genome shotgun (WGS) entry which is preliminary data.</text>
</comment>
<reference evidence="3 4" key="1">
    <citation type="submission" date="2014-03" db="EMBL/GenBank/DDBJ databases">
        <title>Draft Genome of Photorhabdus temperata Meg1.</title>
        <authorList>
            <person name="Hurst S.G.IV."/>
            <person name="Morris K."/>
            <person name="Thomas K."/>
            <person name="Tisa L.S."/>
        </authorList>
    </citation>
    <scope>NUCLEOTIDE SEQUENCE [LARGE SCALE GENOMIC DNA]</scope>
    <source>
        <strain evidence="3 4">Meg1</strain>
    </source>
</reference>
<dbReference type="Proteomes" id="UP000028002">
    <property type="component" value="Unassembled WGS sequence"/>
</dbReference>
<dbReference type="PIRSF" id="PIRSF012337">
    <property type="entry name" value="gp45"/>
    <property type="match status" value="1"/>
</dbReference>
<dbReference type="NCBIfam" id="TIGR01644">
    <property type="entry name" value="phage_P2_V"/>
    <property type="match status" value="1"/>
</dbReference>
<feature type="compositionally biased region" description="Basic and acidic residues" evidence="1">
    <location>
        <begin position="163"/>
        <end position="181"/>
    </location>
</feature>
<dbReference type="AlphaFoldDB" id="A0A081RR84"/>
<organism evidence="3 4">
    <name type="scientific">Photorhabdus temperata subsp. temperata Meg1</name>
    <dbReference type="NCBI Taxonomy" id="1393735"/>
    <lineage>
        <taxon>Bacteria</taxon>
        <taxon>Pseudomonadati</taxon>
        <taxon>Pseudomonadota</taxon>
        <taxon>Gammaproteobacteria</taxon>
        <taxon>Enterobacterales</taxon>
        <taxon>Morganellaceae</taxon>
        <taxon>Photorhabdus</taxon>
    </lineage>
</organism>
<dbReference type="RefSeq" id="WP_036841407.1">
    <property type="nucleotide sequence ID" value="NZ_CAWLUD010000100.1"/>
</dbReference>
<feature type="domain" description="Bacteriophage Mu Gp45 N-terminal" evidence="2">
    <location>
        <begin position="22"/>
        <end position="88"/>
    </location>
</feature>
<sequence length="181" mass="19738">MINQLNKLTASLQRRVRLLISRGVVNIVNDSLKQQNLQVSLLADETADDVERFQNYGHSSVPPAGSEAIVLSVSGVRQHLVAIAVDNKNSRLGKLTAGDSALYHLEGHHVLLTENGVVRIQCKRLEVVADEIVFDTPQTRFTGNVDIVGVSTADNHMSGSTSGKDHIHTEHDGYSTSKPHE</sequence>